<dbReference type="SUPFAM" id="SSF52540">
    <property type="entry name" value="P-loop containing nucleoside triphosphate hydrolases"/>
    <property type="match status" value="1"/>
</dbReference>
<sequence length="451" mass="50531">MDLFSYQAEQEQKKVAPLAARMRPRTLDELVGQEDVIGPGKLLRRAIESDQLHSLILYGPPGTGKTTIAQIVAGHTKSFFCTLNAVTAGIADIRQVVERAKENLSMYNKRTVLFIDEIHRFNKAQQDALLPHVEDGTIILIGATTENPFFEVNPALLSRSRVFPVKRLEEKDLREIAERALRDKERGLGHFRVHLDDDALDHLIRYADGDARRLLNALELAVLSTVPGDDGIVYIDLGVAEESIQQRAVQYDKNGDQHYDTISAFIKSIRGSDPDAAVYWLAKMIAAGEDPRFIARRLVIAASEDIGNADPRALQVAVAAYQAVELIGMPEGRIPLAQAVTYLASAPKSNAAYKAINEALDDVRNGMSLEVPVHLRDAHYKGAERLGHGRGYLYPHDYPGHVVEQQYLPDELLHRRYYRPSTNGYEATIKRYLEHVPNRRSEMSNVREPDK</sequence>
<dbReference type="GO" id="GO:0016887">
    <property type="term" value="F:ATP hydrolysis activity"/>
    <property type="evidence" value="ECO:0007669"/>
    <property type="project" value="InterPro"/>
</dbReference>
<dbReference type="FunFam" id="3.40.50.300:FF:000137">
    <property type="entry name" value="Replication-associated recombination protein A"/>
    <property type="match status" value="1"/>
</dbReference>
<evidence type="ECO:0000256" key="4">
    <source>
        <dbReference type="ARBA" id="ARBA00022705"/>
    </source>
</evidence>
<organism evidence="8 9">
    <name type="scientific">Collibacillus ludicampi</name>
    <dbReference type="NCBI Taxonomy" id="2771369"/>
    <lineage>
        <taxon>Bacteria</taxon>
        <taxon>Bacillati</taxon>
        <taxon>Bacillota</taxon>
        <taxon>Bacilli</taxon>
        <taxon>Bacillales</taxon>
        <taxon>Alicyclobacillaceae</taxon>
        <taxon>Collibacillus</taxon>
    </lineage>
</organism>
<dbReference type="Gene3D" id="1.10.3710.10">
    <property type="entry name" value="DNA polymerase III clamp loader subunits, C-terminal domain"/>
    <property type="match status" value="1"/>
</dbReference>
<dbReference type="InterPro" id="IPR003593">
    <property type="entry name" value="AAA+_ATPase"/>
</dbReference>
<dbReference type="Pfam" id="PF16193">
    <property type="entry name" value="AAA_assoc_2"/>
    <property type="match status" value="1"/>
</dbReference>
<dbReference type="InterPro" id="IPR032423">
    <property type="entry name" value="AAA_assoc_2"/>
</dbReference>
<evidence type="ECO:0000313" key="9">
    <source>
        <dbReference type="Proteomes" id="UP001057291"/>
    </source>
</evidence>
<dbReference type="EMBL" id="BOQE01000001">
    <property type="protein sequence ID" value="GIM44665.1"/>
    <property type="molecule type" value="Genomic_DNA"/>
</dbReference>
<dbReference type="InterPro" id="IPR008921">
    <property type="entry name" value="DNA_pol3_clamp-load_cplx_C"/>
</dbReference>
<dbReference type="GO" id="GO:0000731">
    <property type="term" value="P:DNA synthesis involved in DNA repair"/>
    <property type="evidence" value="ECO:0007669"/>
    <property type="project" value="TreeGrafter"/>
</dbReference>
<dbReference type="Proteomes" id="UP001057291">
    <property type="component" value="Unassembled WGS sequence"/>
</dbReference>
<comment type="function">
    <text evidence="1">DNA-dependent ATPase that plays important roles in cellular responses to stalled DNA replication processes.</text>
</comment>
<dbReference type="CDD" id="cd00009">
    <property type="entry name" value="AAA"/>
    <property type="match status" value="1"/>
</dbReference>
<dbReference type="Gene3D" id="1.10.8.60">
    <property type="match status" value="1"/>
</dbReference>
<dbReference type="Pfam" id="PF00004">
    <property type="entry name" value="AAA"/>
    <property type="match status" value="1"/>
</dbReference>
<dbReference type="SUPFAM" id="SSF48019">
    <property type="entry name" value="post-AAA+ oligomerization domain-like"/>
    <property type="match status" value="1"/>
</dbReference>
<dbReference type="PANTHER" id="PTHR13779:SF7">
    <property type="entry name" value="ATPASE WRNIP1"/>
    <property type="match status" value="1"/>
</dbReference>
<dbReference type="GO" id="GO:0017116">
    <property type="term" value="F:single-stranded DNA helicase activity"/>
    <property type="evidence" value="ECO:0007669"/>
    <property type="project" value="TreeGrafter"/>
</dbReference>
<evidence type="ECO:0000256" key="6">
    <source>
        <dbReference type="ARBA" id="ARBA00022840"/>
    </source>
</evidence>
<keyword evidence="5" id="KW-0547">Nucleotide-binding</keyword>
<comment type="similarity">
    <text evidence="2">Belongs to the AAA ATPase family. RarA/MGS1/WRNIP1 subfamily.</text>
</comment>
<dbReference type="InterPro" id="IPR051314">
    <property type="entry name" value="AAA_ATPase_RarA/MGS1/WRNIP1"/>
</dbReference>
<dbReference type="Gene3D" id="1.20.272.10">
    <property type="match status" value="1"/>
</dbReference>
<reference evidence="8" key="1">
    <citation type="journal article" date="2023" name="Int. J. Syst. Evol. Microbiol.">
        <title>Collibacillus ludicampi gen. nov., sp. nov., a new soil bacterium of the family Alicyclobacillaceae.</title>
        <authorList>
            <person name="Jojima T."/>
            <person name="Ioku Y."/>
            <person name="Fukuta Y."/>
            <person name="Shirasaka N."/>
            <person name="Matsumura Y."/>
            <person name="Mori M."/>
        </authorList>
    </citation>
    <scope>NUCLEOTIDE SEQUENCE</scope>
    <source>
        <strain evidence="8">TP075</strain>
    </source>
</reference>
<evidence type="ECO:0000256" key="5">
    <source>
        <dbReference type="ARBA" id="ARBA00022741"/>
    </source>
</evidence>
<dbReference type="Gene3D" id="3.40.50.300">
    <property type="entry name" value="P-loop containing nucleotide triphosphate hydrolases"/>
    <property type="match status" value="1"/>
</dbReference>
<dbReference type="InterPro" id="IPR021886">
    <property type="entry name" value="MgsA_C"/>
</dbReference>
<keyword evidence="6" id="KW-0067">ATP-binding</keyword>
<dbReference type="InterPro" id="IPR003959">
    <property type="entry name" value="ATPase_AAA_core"/>
</dbReference>
<evidence type="ECO:0000256" key="1">
    <source>
        <dbReference type="ARBA" id="ARBA00002393"/>
    </source>
</evidence>
<protein>
    <recommendedName>
        <fullName evidence="3">Replication-associated recombination protein A</fullName>
    </recommendedName>
</protein>
<comment type="caution">
    <text evidence="8">The sequence shown here is derived from an EMBL/GenBank/DDBJ whole genome shotgun (WGS) entry which is preliminary data.</text>
</comment>
<dbReference type="Pfam" id="PF12002">
    <property type="entry name" value="MgsA_C"/>
    <property type="match status" value="1"/>
</dbReference>
<accession>A0AAV4LA34</accession>
<dbReference type="FunFam" id="1.10.8.60:FF:000029">
    <property type="entry name" value="Replication-associated recombination protein A"/>
    <property type="match status" value="1"/>
</dbReference>
<dbReference type="FunFam" id="1.10.3710.10:FF:000003">
    <property type="entry name" value="ATPase, AAA family protein"/>
    <property type="match status" value="1"/>
</dbReference>
<dbReference type="SMART" id="SM00382">
    <property type="entry name" value="AAA"/>
    <property type="match status" value="1"/>
</dbReference>
<dbReference type="GO" id="GO:0003677">
    <property type="term" value="F:DNA binding"/>
    <property type="evidence" value="ECO:0007669"/>
    <property type="project" value="InterPro"/>
</dbReference>
<dbReference type="InterPro" id="IPR027417">
    <property type="entry name" value="P-loop_NTPase"/>
</dbReference>
<evidence type="ECO:0000313" key="8">
    <source>
        <dbReference type="EMBL" id="GIM44665.1"/>
    </source>
</evidence>
<name>A0AAV4LA34_9BACL</name>
<evidence type="ECO:0000256" key="3">
    <source>
        <dbReference type="ARBA" id="ARBA00020776"/>
    </source>
</evidence>
<evidence type="ECO:0000259" key="7">
    <source>
        <dbReference type="SMART" id="SM00382"/>
    </source>
</evidence>
<dbReference type="NCBIfam" id="NF009881">
    <property type="entry name" value="PRK13341.1-2"/>
    <property type="match status" value="1"/>
</dbReference>
<dbReference type="CDD" id="cd18139">
    <property type="entry name" value="HLD_clamp_RarA"/>
    <property type="match status" value="1"/>
</dbReference>
<dbReference type="GO" id="GO:0006261">
    <property type="term" value="P:DNA-templated DNA replication"/>
    <property type="evidence" value="ECO:0007669"/>
    <property type="project" value="TreeGrafter"/>
</dbReference>
<feature type="domain" description="AAA+ ATPase" evidence="7">
    <location>
        <begin position="51"/>
        <end position="169"/>
    </location>
</feature>
<proteinExistence type="inferred from homology"/>
<evidence type="ECO:0000256" key="2">
    <source>
        <dbReference type="ARBA" id="ARBA00008959"/>
    </source>
</evidence>
<keyword evidence="4" id="KW-0235">DNA replication</keyword>
<dbReference type="GO" id="GO:0008047">
    <property type="term" value="F:enzyme activator activity"/>
    <property type="evidence" value="ECO:0007669"/>
    <property type="project" value="TreeGrafter"/>
</dbReference>
<dbReference type="PANTHER" id="PTHR13779">
    <property type="entry name" value="WERNER HELICASE-INTERACTING PROTEIN 1 FAMILY MEMBER"/>
    <property type="match status" value="1"/>
</dbReference>
<dbReference type="RefSeq" id="WP_282197934.1">
    <property type="nucleotide sequence ID" value="NZ_BOQE01000001.1"/>
</dbReference>
<dbReference type="AlphaFoldDB" id="A0AAV4LA34"/>
<gene>
    <name evidence="8" type="ORF">DNHGIG_02140</name>
</gene>
<dbReference type="GO" id="GO:0005524">
    <property type="term" value="F:ATP binding"/>
    <property type="evidence" value="ECO:0007669"/>
    <property type="project" value="UniProtKB-KW"/>
</dbReference>
<dbReference type="FunFam" id="1.20.272.10:FF:000001">
    <property type="entry name" value="Putative AAA family ATPase"/>
    <property type="match status" value="1"/>
</dbReference>
<keyword evidence="9" id="KW-1185">Reference proteome</keyword>